<dbReference type="InterPro" id="IPR001370">
    <property type="entry name" value="BIR_rpt"/>
</dbReference>
<reference evidence="8" key="1">
    <citation type="submission" date="2021-02" db="EMBL/GenBank/DDBJ databases">
        <authorList>
            <person name="Nowell W R."/>
        </authorList>
    </citation>
    <scope>NUCLEOTIDE SEQUENCE</scope>
</reference>
<feature type="compositionally biased region" description="Polar residues" evidence="6">
    <location>
        <begin position="269"/>
        <end position="287"/>
    </location>
</feature>
<dbReference type="PANTHER" id="PTHR10044">
    <property type="entry name" value="INHIBITOR OF APOPTOSIS"/>
    <property type="match status" value="1"/>
</dbReference>
<dbReference type="Gene3D" id="3.30.40.10">
    <property type="entry name" value="Zinc/RING finger domain, C3HC4 (zinc finger)"/>
    <property type="match status" value="2"/>
</dbReference>
<dbReference type="SUPFAM" id="SSF57924">
    <property type="entry name" value="Inhibitor of apoptosis (IAP) repeat"/>
    <property type="match status" value="2"/>
</dbReference>
<dbReference type="PROSITE" id="PS50089">
    <property type="entry name" value="ZF_RING_2"/>
    <property type="match status" value="2"/>
</dbReference>
<dbReference type="GO" id="GO:0051726">
    <property type="term" value="P:regulation of cell cycle"/>
    <property type="evidence" value="ECO:0007669"/>
    <property type="project" value="TreeGrafter"/>
</dbReference>
<feature type="region of interest" description="Disordered" evidence="6">
    <location>
        <begin position="546"/>
        <end position="578"/>
    </location>
</feature>
<proteinExistence type="inferred from homology"/>
<feature type="compositionally biased region" description="Polar residues" evidence="6">
    <location>
        <begin position="715"/>
        <end position="752"/>
    </location>
</feature>
<dbReference type="GO" id="GO:0043066">
    <property type="term" value="P:negative regulation of apoptotic process"/>
    <property type="evidence" value="ECO:0007669"/>
    <property type="project" value="TreeGrafter"/>
</dbReference>
<feature type="domain" description="RING-type" evidence="7">
    <location>
        <begin position="755"/>
        <end position="790"/>
    </location>
</feature>
<gene>
    <name evidence="8" type="ORF">IZO911_LOCUS37539</name>
</gene>
<name>A0A815I8S1_9BILA</name>
<keyword evidence="2" id="KW-0479">Metal-binding</keyword>
<dbReference type="AlphaFoldDB" id="A0A815I8S1"/>
<dbReference type="Pfam" id="PF00653">
    <property type="entry name" value="BIR"/>
    <property type="match status" value="2"/>
</dbReference>
<evidence type="ECO:0000256" key="1">
    <source>
        <dbReference type="ARBA" id="ARBA00006672"/>
    </source>
</evidence>
<dbReference type="GO" id="GO:0061630">
    <property type="term" value="F:ubiquitin protein ligase activity"/>
    <property type="evidence" value="ECO:0007669"/>
    <property type="project" value="TreeGrafter"/>
</dbReference>
<comment type="caution">
    <text evidence="8">The sequence shown here is derived from an EMBL/GenBank/DDBJ whole genome shotgun (WGS) entry which is preliminary data.</text>
</comment>
<sequence>AKLIRPAASSIIIVNENSTSTTSNMNSSTATGLDPLRSNEIVFTAACNPAYTEIPKRHASFGLWPAENLPSVDDLVRAGFFYTGTKTIVTCFYCNGSLQNWGPNDNPMIEHARWFPHCAYAKQLCGDDLYRKIQESKRAQQERARANESKEKATLGMPASTTTTTSTTTNNRQLLIPDESTLSRLVAARLDLPISQRLLDQKFKLSIIKRCWEDQLRLKQDDFISECDLYIACLILQKQIEHIDGKKENIVIPSIKMKQIREQNEMRTQEQTLATTQSMTNSTDADMTTSSPSSTNESISPQSSVDSTTKSTTPANQSDIKPSKSIPSTSNEQDQSVNSTSSNPCVLCLTEEKRLACIPCGHLATCVPCGHSLRSCPICRREIEAFQWTPHTDDPCEVHKTLSPNCIYVTAKLIRPAASSIIIVNENSTSTTSNMNSSTATGLDPLRSNEIVFTAACNPAYTEIPKRHASFGLWPAENLPSVDDLVRAGFFYTGTKTIVTCFYCNGSLQNWGPNDNPMIEHARWFPHCAYAKQLCGDDLYRKIQESKRAQQERARANESKEKATLGMPASTTTTTSTTTNNRQLLIPDESTLSRLVAARLDLPISQRLLDQKFKLSIIKRCWEDQLRLKQDDFISECDLYIACLILQKQIEHIDGKKENIVIPSIRMKQIREQNEMRTQEQTLATTQSMTNSTDADMTTSSPSSTNESISPQSSVDSTTKSTTPANQTDIKPSKSVPSTSNEQDQSVNSTSSNPCVLCLTEEKRLACIPCGHLATCVPCGHSLRSCPICRREIEAFVRIYI</sequence>
<feature type="compositionally biased region" description="Low complexity" evidence="6">
    <location>
        <begin position="288"/>
        <end position="304"/>
    </location>
</feature>
<dbReference type="Gene3D" id="1.10.1170.10">
    <property type="entry name" value="Inhibitor Of Apoptosis Protein (2mihbC-IAP-1), Chain A"/>
    <property type="match status" value="2"/>
</dbReference>
<keyword evidence="4" id="KW-0862">Zinc</keyword>
<dbReference type="GO" id="GO:0043027">
    <property type="term" value="F:cysteine-type endopeptidase inhibitor activity involved in apoptotic process"/>
    <property type="evidence" value="ECO:0007669"/>
    <property type="project" value="TreeGrafter"/>
</dbReference>
<evidence type="ECO:0000256" key="4">
    <source>
        <dbReference type="ARBA" id="ARBA00022833"/>
    </source>
</evidence>
<dbReference type="InterPro" id="IPR050784">
    <property type="entry name" value="IAP"/>
</dbReference>
<dbReference type="SMART" id="SM00184">
    <property type="entry name" value="RING"/>
    <property type="match status" value="2"/>
</dbReference>
<dbReference type="GO" id="GO:0008270">
    <property type="term" value="F:zinc ion binding"/>
    <property type="evidence" value="ECO:0007669"/>
    <property type="project" value="UniProtKB-KW"/>
</dbReference>
<dbReference type="PROSITE" id="PS50143">
    <property type="entry name" value="BIR_REPEAT_2"/>
    <property type="match status" value="2"/>
</dbReference>
<evidence type="ECO:0000256" key="6">
    <source>
        <dbReference type="SAM" id="MobiDB-lite"/>
    </source>
</evidence>
<feature type="compositionally biased region" description="Polar residues" evidence="6">
    <location>
        <begin position="305"/>
        <end position="342"/>
    </location>
</feature>
<feature type="region of interest" description="Disordered" evidence="6">
    <location>
        <begin position="263"/>
        <end position="342"/>
    </location>
</feature>
<feature type="region of interest" description="Disordered" evidence="6">
    <location>
        <begin position="674"/>
        <end position="752"/>
    </location>
</feature>
<dbReference type="Proteomes" id="UP000663860">
    <property type="component" value="Unassembled WGS sequence"/>
</dbReference>
<feature type="compositionally biased region" description="Basic and acidic residues" evidence="6">
    <location>
        <begin position="136"/>
        <end position="153"/>
    </location>
</feature>
<dbReference type="GO" id="GO:0005737">
    <property type="term" value="C:cytoplasm"/>
    <property type="evidence" value="ECO:0007669"/>
    <property type="project" value="TreeGrafter"/>
</dbReference>
<dbReference type="FunFam" id="1.10.1170.10:FF:000002">
    <property type="entry name" value="Baculoviral IAP repeat containing 7"/>
    <property type="match status" value="1"/>
</dbReference>
<comment type="similarity">
    <text evidence="1">Belongs to the IAP family.</text>
</comment>
<dbReference type="Pfam" id="PF13920">
    <property type="entry name" value="zf-C3HC4_3"/>
    <property type="match status" value="2"/>
</dbReference>
<evidence type="ECO:0000256" key="3">
    <source>
        <dbReference type="ARBA" id="ARBA00022771"/>
    </source>
</evidence>
<dbReference type="EMBL" id="CAJNOE010000956">
    <property type="protein sequence ID" value="CAF1365090.1"/>
    <property type="molecule type" value="Genomic_DNA"/>
</dbReference>
<evidence type="ECO:0000259" key="7">
    <source>
        <dbReference type="PROSITE" id="PS50089"/>
    </source>
</evidence>
<evidence type="ECO:0000313" key="9">
    <source>
        <dbReference type="Proteomes" id="UP000663860"/>
    </source>
</evidence>
<dbReference type="PANTHER" id="PTHR10044:SF139">
    <property type="entry name" value="DEATH-ASSOCIATED INHIBITOR OF APOPTOSIS 2"/>
    <property type="match status" value="1"/>
</dbReference>
<dbReference type="GO" id="GO:0005634">
    <property type="term" value="C:nucleus"/>
    <property type="evidence" value="ECO:0007669"/>
    <property type="project" value="TreeGrafter"/>
</dbReference>
<feature type="non-terminal residue" evidence="8">
    <location>
        <position position="1"/>
    </location>
</feature>
<feature type="compositionally biased region" description="Low complexity" evidence="6">
    <location>
        <begin position="698"/>
        <end position="714"/>
    </location>
</feature>
<feature type="region of interest" description="Disordered" evidence="6">
    <location>
        <begin position="136"/>
        <end position="168"/>
    </location>
</feature>
<evidence type="ECO:0000313" key="8">
    <source>
        <dbReference type="EMBL" id="CAF1365090.1"/>
    </source>
</evidence>
<accession>A0A815I8S1</accession>
<feature type="domain" description="RING-type" evidence="7">
    <location>
        <begin position="345"/>
        <end position="380"/>
    </location>
</feature>
<feature type="compositionally biased region" description="Polar residues" evidence="6">
    <location>
        <begin position="679"/>
        <end position="697"/>
    </location>
</feature>
<evidence type="ECO:0000256" key="2">
    <source>
        <dbReference type="ARBA" id="ARBA00022723"/>
    </source>
</evidence>
<organism evidence="8 9">
    <name type="scientific">Adineta steineri</name>
    <dbReference type="NCBI Taxonomy" id="433720"/>
    <lineage>
        <taxon>Eukaryota</taxon>
        <taxon>Metazoa</taxon>
        <taxon>Spiralia</taxon>
        <taxon>Gnathifera</taxon>
        <taxon>Rotifera</taxon>
        <taxon>Eurotatoria</taxon>
        <taxon>Bdelloidea</taxon>
        <taxon>Adinetida</taxon>
        <taxon>Adinetidae</taxon>
        <taxon>Adineta</taxon>
    </lineage>
</organism>
<dbReference type="CDD" id="cd00022">
    <property type="entry name" value="BIR"/>
    <property type="match status" value="2"/>
</dbReference>
<evidence type="ECO:0000256" key="5">
    <source>
        <dbReference type="PROSITE-ProRule" id="PRU00175"/>
    </source>
</evidence>
<protein>
    <recommendedName>
        <fullName evidence="7">RING-type domain-containing protein</fullName>
    </recommendedName>
</protein>
<feature type="compositionally biased region" description="Basic and acidic residues" evidence="6">
    <location>
        <begin position="546"/>
        <end position="563"/>
    </location>
</feature>
<dbReference type="InterPro" id="IPR013083">
    <property type="entry name" value="Znf_RING/FYVE/PHD"/>
</dbReference>
<keyword evidence="3 5" id="KW-0863">Zinc-finger</keyword>
<dbReference type="InterPro" id="IPR001841">
    <property type="entry name" value="Znf_RING"/>
</dbReference>
<dbReference type="SMART" id="SM00238">
    <property type="entry name" value="BIR"/>
    <property type="match status" value="2"/>
</dbReference>
<dbReference type="GO" id="GO:0031398">
    <property type="term" value="P:positive regulation of protein ubiquitination"/>
    <property type="evidence" value="ECO:0007669"/>
    <property type="project" value="TreeGrafter"/>
</dbReference>